<dbReference type="Gene3D" id="3.40.1710.10">
    <property type="entry name" value="abc type-2 transporter like domain"/>
    <property type="match status" value="1"/>
</dbReference>
<comment type="caution">
    <text evidence="10">The sequence shown here is derived from an EMBL/GenBank/DDBJ whole genome shotgun (WGS) entry which is preliminary data.</text>
</comment>
<dbReference type="PROSITE" id="PS51012">
    <property type="entry name" value="ABC_TM2"/>
    <property type="match status" value="1"/>
</dbReference>
<comment type="similarity">
    <text evidence="2">Belongs to the ABC-2 integral membrane protein family.</text>
</comment>
<evidence type="ECO:0000256" key="7">
    <source>
        <dbReference type="ARBA" id="ARBA00023136"/>
    </source>
</evidence>
<dbReference type="RefSeq" id="WP_133680750.1">
    <property type="nucleotide sequence ID" value="NZ_SNZP01000007.1"/>
</dbReference>
<keyword evidence="7 8" id="KW-0472">Membrane</keyword>
<keyword evidence="11" id="KW-1185">Reference proteome</keyword>
<dbReference type="GO" id="GO:0005886">
    <property type="term" value="C:plasma membrane"/>
    <property type="evidence" value="ECO:0007669"/>
    <property type="project" value="UniProtKB-SubCell"/>
</dbReference>
<evidence type="ECO:0000256" key="6">
    <source>
        <dbReference type="ARBA" id="ARBA00022989"/>
    </source>
</evidence>
<proteinExistence type="inferred from homology"/>
<evidence type="ECO:0000259" key="9">
    <source>
        <dbReference type="PROSITE" id="PS51012"/>
    </source>
</evidence>
<reference evidence="10 11" key="1">
    <citation type="submission" date="2019-03" db="EMBL/GenBank/DDBJ databases">
        <title>Genomic Encyclopedia of Type Strains, Phase III (KMG-III): the genomes of soil and plant-associated and newly described type strains.</title>
        <authorList>
            <person name="Whitman W."/>
        </authorList>
    </citation>
    <scope>NUCLEOTIDE SEQUENCE [LARGE SCALE GENOMIC DNA]</scope>
    <source>
        <strain evidence="10 11">CECT 8976</strain>
    </source>
</reference>
<feature type="domain" description="ABC transmembrane type-2" evidence="9">
    <location>
        <begin position="121"/>
        <end position="373"/>
    </location>
</feature>
<evidence type="ECO:0000256" key="5">
    <source>
        <dbReference type="ARBA" id="ARBA00022692"/>
    </source>
</evidence>
<feature type="transmembrane region" description="Helical" evidence="8">
    <location>
        <begin position="259"/>
        <end position="284"/>
    </location>
</feature>
<dbReference type="Proteomes" id="UP000295611">
    <property type="component" value="Unassembled WGS sequence"/>
</dbReference>
<feature type="transmembrane region" description="Helical" evidence="8">
    <location>
        <begin position="290"/>
        <end position="310"/>
    </location>
</feature>
<dbReference type="OrthoDB" id="9808686at2"/>
<dbReference type="InterPro" id="IPR051449">
    <property type="entry name" value="ABC-2_transporter_component"/>
</dbReference>
<gene>
    <name evidence="10" type="ORF">DFP86_107110</name>
</gene>
<keyword evidence="3" id="KW-0813">Transport</keyword>
<evidence type="ECO:0000256" key="1">
    <source>
        <dbReference type="ARBA" id="ARBA00004651"/>
    </source>
</evidence>
<feature type="transmembrane region" description="Helical" evidence="8">
    <location>
        <begin position="27"/>
        <end position="47"/>
    </location>
</feature>
<keyword evidence="5 8" id="KW-0812">Transmembrane</keyword>
<evidence type="ECO:0000313" key="11">
    <source>
        <dbReference type="Proteomes" id="UP000295611"/>
    </source>
</evidence>
<evidence type="ECO:0000313" key="10">
    <source>
        <dbReference type="EMBL" id="TDR79746.1"/>
    </source>
</evidence>
<dbReference type="AlphaFoldDB" id="A0A4R7B7P8"/>
<accession>A0A4R7B7P8</accession>
<comment type="subcellular location">
    <subcellularLocation>
        <location evidence="1">Cell membrane</location>
        <topology evidence="1">Multi-pass membrane protein</topology>
    </subcellularLocation>
</comment>
<evidence type="ECO:0000256" key="3">
    <source>
        <dbReference type="ARBA" id="ARBA00022448"/>
    </source>
</evidence>
<dbReference type="GO" id="GO:0140359">
    <property type="term" value="F:ABC-type transporter activity"/>
    <property type="evidence" value="ECO:0007669"/>
    <property type="project" value="InterPro"/>
</dbReference>
<evidence type="ECO:0000256" key="4">
    <source>
        <dbReference type="ARBA" id="ARBA00022475"/>
    </source>
</evidence>
<sequence length="375" mass="40816">MSGLSWRRLWALCRKESYQIVRDPSSVLIAFILPVLLLFIFGFGVSLDASRMRIGIVNEDANAESQAFAEALYGSPYIDAVHGHSRREMIEWLRAGKVRGVVVLAPDFARRLAAGNATAPVSLLTDGAEPNTANFVAAYVQGAWLVWQNERARATGGAVATPIELTPRYWFNPSTVSRNYLVPGSIAVIMTIIGALLTSLVVAREWERGTMEALLSTPVTKAELLLSKILPYYLLGVVSMLICLAVTVWVLGVPFHGSLAVLLAVTSLFLGSALGLGLLISTLTRNQFNAAQAALNAAFLPATMLSGFAFEIASMPAPVRAVTYLIPARYFVSALQTLFQAGQIWPVLWRQMAFLLVSALFWLGLTALKTSRRLD</sequence>
<dbReference type="InterPro" id="IPR047817">
    <property type="entry name" value="ABC2_TM_bact-type"/>
</dbReference>
<dbReference type="Pfam" id="PF12698">
    <property type="entry name" value="ABC2_membrane_3"/>
    <property type="match status" value="1"/>
</dbReference>
<dbReference type="PANTHER" id="PTHR30294:SF29">
    <property type="entry name" value="MULTIDRUG ABC TRANSPORTER PERMEASE YBHS-RELATED"/>
    <property type="match status" value="1"/>
</dbReference>
<feature type="transmembrane region" description="Helical" evidence="8">
    <location>
        <begin position="348"/>
        <end position="368"/>
    </location>
</feature>
<keyword evidence="6 8" id="KW-1133">Transmembrane helix</keyword>
<feature type="transmembrane region" description="Helical" evidence="8">
    <location>
        <begin position="180"/>
        <end position="202"/>
    </location>
</feature>
<evidence type="ECO:0000256" key="2">
    <source>
        <dbReference type="ARBA" id="ARBA00007783"/>
    </source>
</evidence>
<evidence type="ECO:0000256" key="8">
    <source>
        <dbReference type="SAM" id="Phobius"/>
    </source>
</evidence>
<dbReference type="InterPro" id="IPR013525">
    <property type="entry name" value="ABC2_TM"/>
</dbReference>
<dbReference type="EMBL" id="SNZP01000007">
    <property type="protein sequence ID" value="TDR79746.1"/>
    <property type="molecule type" value="Genomic_DNA"/>
</dbReference>
<feature type="transmembrane region" description="Helical" evidence="8">
    <location>
        <begin position="232"/>
        <end position="252"/>
    </location>
</feature>
<organism evidence="10 11">
    <name type="scientific">Paludibacterium purpuratum</name>
    <dbReference type="NCBI Taxonomy" id="1144873"/>
    <lineage>
        <taxon>Bacteria</taxon>
        <taxon>Pseudomonadati</taxon>
        <taxon>Pseudomonadota</taxon>
        <taxon>Betaproteobacteria</taxon>
        <taxon>Neisseriales</taxon>
        <taxon>Chromobacteriaceae</taxon>
        <taxon>Paludibacterium</taxon>
    </lineage>
</organism>
<dbReference type="PANTHER" id="PTHR30294">
    <property type="entry name" value="MEMBRANE COMPONENT OF ABC TRANSPORTER YHHJ-RELATED"/>
    <property type="match status" value="1"/>
</dbReference>
<keyword evidence="4" id="KW-1003">Cell membrane</keyword>
<name>A0A4R7B7P8_9NEIS</name>
<protein>
    <submittedName>
        <fullName evidence="10">ABC-2 type transport system permease protein</fullName>
    </submittedName>
</protein>